<keyword evidence="1" id="KW-0472">Membrane</keyword>
<evidence type="ECO:0000313" key="2">
    <source>
        <dbReference type="EMBL" id="QHU28980.1"/>
    </source>
</evidence>
<name>A0A6C0LF03_9ZZZZ</name>
<accession>A0A6C0LF03</accession>
<dbReference type="SUPFAM" id="SSF52833">
    <property type="entry name" value="Thioredoxin-like"/>
    <property type="match status" value="2"/>
</dbReference>
<keyword evidence="1" id="KW-0812">Transmembrane</keyword>
<feature type="transmembrane region" description="Helical" evidence="1">
    <location>
        <begin position="24"/>
        <end position="45"/>
    </location>
</feature>
<evidence type="ECO:0008006" key="3">
    <source>
        <dbReference type="Google" id="ProtNLM"/>
    </source>
</evidence>
<dbReference type="InterPro" id="IPR036249">
    <property type="entry name" value="Thioredoxin-like_sf"/>
</dbReference>
<evidence type="ECO:0000256" key="1">
    <source>
        <dbReference type="SAM" id="Phobius"/>
    </source>
</evidence>
<organism evidence="2">
    <name type="scientific">viral metagenome</name>
    <dbReference type="NCBI Taxonomy" id="1070528"/>
    <lineage>
        <taxon>unclassified sequences</taxon>
        <taxon>metagenomes</taxon>
        <taxon>organismal metagenomes</taxon>
    </lineage>
</organism>
<proteinExistence type="predicted"/>
<dbReference type="Gene3D" id="3.40.30.10">
    <property type="entry name" value="Glutaredoxin"/>
    <property type="match status" value="2"/>
</dbReference>
<sequence>MDFIGKLNAKNTFGMFESGKNNNIVNIICGVLLIILIIVLIVCLVKKDDKFSNQKENDGEETHMYHVVNSGCPFSRKMSELLAQNNNMIGGAKVKDITMEHPLTKKFNVSGTPTILCTKSNKSSVGFKPLDKVLEDLRPDNNKNGNKDNNSSGKDILLVGSMQCGFCKKAKVLMEELGLDYEFVESNSPHGVQRMKDSNANGVPLILQLSTNKTINGFNQEEIRKLKN</sequence>
<reference evidence="2" key="1">
    <citation type="journal article" date="2020" name="Nature">
        <title>Giant virus diversity and host interactions through global metagenomics.</title>
        <authorList>
            <person name="Schulz F."/>
            <person name="Roux S."/>
            <person name="Paez-Espino D."/>
            <person name="Jungbluth S."/>
            <person name="Walsh D.A."/>
            <person name="Denef V.J."/>
            <person name="McMahon K.D."/>
            <person name="Konstantinidis K.T."/>
            <person name="Eloe-Fadrosh E.A."/>
            <person name="Kyrpides N.C."/>
            <person name="Woyke T."/>
        </authorList>
    </citation>
    <scope>NUCLEOTIDE SEQUENCE</scope>
    <source>
        <strain evidence="2">GVMAG-M-3300027791-30</strain>
    </source>
</reference>
<keyword evidence="1" id="KW-1133">Transmembrane helix</keyword>
<dbReference type="EMBL" id="MN740478">
    <property type="protein sequence ID" value="QHU28980.1"/>
    <property type="molecule type" value="Genomic_DNA"/>
</dbReference>
<dbReference type="AlphaFoldDB" id="A0A6C0LF03"/>
<protein>
    <recommendedName>
        <fullName evidence="3">Glutaredoxin domain-containing protein</fullName>
    </recommendedName>
</protein>